<proteinExistence type="predicted"/>
<feature type="transmembrane region" description="Helical" evidence="1">
    <location>
        <begin position="81"/>
        <end position="101"/>
    </location>
</feature>
<dbReference type="Pfam" id="PF13687">
    <property type="entry name" value="DUF4153"/>
    <property type="match status" value="1"/>
</dbReference>
<keyword evidence="1" id="KW-0472">Membrane</keyword>
<keyword evidence="1" id="KW-0812">Transmembrane</keyword>
<feature type="transmembrane region" description="Helical" evidence="1">
    <location>
        <begin position="241"/>
        <end position="265"/>
    </location>
</feature>
<feature type="transmembrane region" description="Helical" evidence="1">
    <location>
        <begin position="190"/>
        <end position="210"/>
    </location>
</feature>
<protein>
    <submittedName>
        <fullName evidence="2">DUF4173 domain-containing protein</fullName>
    </submittedName>
</protein>
<feature type="transmembrane region" description="Helical" evidence="1">
    <location>
        <begin position="385"/>
        <end position="403"/>
    </location>
</feature>
<feature type="transmembrane region" description="Helical" evidence="1">
    <location>
        <begin position="113"/>
        <end position="135"/>
    </location>
</feature>
<organism evidence="2 3">
    <name type="scientific">Sedimentibacter hydroxybenzoicus DSM 7310</name>
    <dbReference type="NCBI Taxonomy" id="1123245"/>
    <lineage>
        <taxon>Bacteria</taxon>
        <taxon>Bacillati</taxon>
        <taxon>Bacillota</taxon>
        <taxon>Tissierellia</taxon>
        <taxon>Sedimentibacter</taxon>
    </lineage>
</organism>
<evidence type="ECO:0000313" key="3">
    <source>
        <dbReference type="Proteomes" id="UP000611629"/>
    </source>
</evidence>
<dbReference type="InterPro" id="IPR025291">
    <property type="entry name" value="DUF4153"/>
</dbReference>
<evidence type="ECO:0000313" key="2">
    <source>
        <dbReference type="EMBL" id="NYB73272.1"/>
    </source>
</evidence>
<dbReference type="EMBL" id="JACBNQ010000002">
    <property type="protein sequence ID" value="NYB73272.1"/>
    <property type="molecule type" value="Genomic_DNA"/>
</dbReference>
<feature type="transmembrane region" description="Helical" evidence="1">
    <location>
        <begin position="31"/>
        <end position="48"/>
    </location>
</feature>
<dbReference type="RefSeq" id="WP_179236954.1">
    <property type="nucleotide sequence ID" value="NZ_JACBNQ010000002.1"/>
</dbReference>
<sequence length="499" mass="57604">MENRTRLNLLLYAALSAITFIFLIMTSNPGISIPLFFLIQLAAVYFVIRNRGEVKNFRGILLMVPIFIISLNRFISTSSLWAPINFLVIVGLYSVMILMLKGNLIINKLNLKGILLVILNVFAPIIHFITPFRWIAERSKDTERTLIIKRILIGILISVPSVLFLVFMLSSADMIFKNNFDSYLIWIEKVFEAFNFFKLIVGTIAGLYLFGHLYSVFEEKDNGIENIITLNSNPFKVKGDIIILNILLVSILFIYTIFMVIQFRYLFSAGELPNGLNYAEYARRGFFELVFLSVLNIGLILLITYLLKDKIYIEKNKWAIGTKMMLIYLCIITGTLLISSYYRMSLYDGAYGFTRLRILVYLFLFFEAAGLISTLIYILKHNFNLLFVYAVIGIGFYLTINIVKIDTVIAKRNIDMYLAGQTESLDMDYLTSLSADTAPEIMRLVDDDIKFVIKHKARNYLRDKYEYLSNQEYNWQSYNLSADKAKKLLEGNKEKLLLK</sequence>
<name>A0A974BHL2_SEDHY</name>
<gene>
    <name evidence="2" type="ORF">HZF24_03870</name>
</gene>
<feature type="transmembrane region" description="Helical" evidence="1">
    <location>
        <begin position="147"/>
        <end position="169"/>
    </location>
</feature>
<comment type="caution">
    <text evidence="2">The sequence shown here is derived from an EMBL/GenBank/DDBJ whole genome shotgun (WGS) entry which is preliminary data.</text>
</comment>
<dbReference type="AlphaFoldDB" id="A0A974BHL2"/>
<reference evidence="2" key="1">
    <citation type="submission" date="2020-07" db="EMBL/GenBank/DDBJ databases">
        <title>Genomic analysis of a strain of Sedimentibacter Hydroxybenzoicus DSM7310.</title>
        <authorList>
            <person name="Ma S."/>
        </authorList>
    </citation>
    <scope>NUCLEOTIDE SEQUENCE</scope>
    <source>
        <strain evidence="2">DSM 7310</strain>
    </source>
</reference>
<keyword evidence="3" id="KW-1185">Reference proteome</keyword>
<feature type="transmembrane region" description="Helical" evidence="1">
    <location>
        <begin position="286"/>
        <end position="306"/>
    </location>
</feature>
<dbReference type="Proteomes" id="UP000611629">
    <property type="component" value="Unassembled WGS sequence"/>
</dbReference>
<keyword evidence="1" id="KW-1133">Transmembrane helix</keyword>
<feature type="transmembrane region" description="Helical" evidence="1">
    <location>
        <begin position="358"/>
        <end position="379"/>
    </location>
</feature>
<feature type="transmembrane region" description="Helical" evidence="1">
    <location>
        <begin position="318"/>
        <end position="338"/>
    </location>
</feature>
<evidence type="ECO:0000256" key="1">
    <source>
        <dbReference type="SAM" id="Phobius"/>
    </source>
</evidence>
<feature type="transmembrane region" description="Helical" evidence="1">
    <location>
        <begin position="7"/>
        <end position="25"/>
    </location>
</feature>
<accession>A0A974BHL2</accession>